<dbReference type="EC" id="2.1.1.177" evidence="5"/>
<proteinExistence type="inferred from homology"/>
<comment type="catalytic activity">
    <reaction evidence="5">
        <text>pseudouridine(1915) in 23S rRNA + S-adenosyl-L-methionine = N(3)-methylpseudouridine(1915) in 23S rRNA + S-adenosyl-L-homocysteine + H(+)</text>
        <dbReference type="Rhea" id="RHEA:42752"/>
        <dbReference type="Rhea" id="RHEA-COMP:10221"/>
        <dbReference type="Rhea" id="RHEA-COMP:10222"/>
        <dbReference type="ChEBI" id="CHEBI:15378"/>
        <dbReference type="ChEBI" id="CHEBI:57856"/>
        <dbReference type="ChEBI" id="CHEBI:59789"/>
        <dbReference type="ChEBI" id="CHEBI:65314"/>
        <dbReference type="ChEBI" id="CHEBI:74486"/>
        <dbReference type="EC" id="2.1.1.177"/>
    </reaction>
</comment>
<feature type="binding site" evidence="5">
    <location>
        <position position="103"/>
    </location>
    <ligand>
        <name>S-adenosyl-L-methionine</name>
        <dbReference type="ChEBI" id="CHEBI:59789"/>
    </ligand>
</feature>
<keyword evidence="7" id="KW-1185">Reference proteome</keyword>
<comment type="similarity">
    <text evidence="4 5">Belongs to the RNA methyltransferase RlmH family.</text>
</comment>
<keyword evidence="1 5" id="KW-0489">Methyltransferase</keyword>
<evidence type="ECO:0000256" key="5">
    <source>
        <dbReference type="HAMAP-Rule" id="MF_00658"/>
    </source>
</evidence>
<dbReference type="EMBL" id="CP014230">
    <property type="protein sequence ID" value="AMD93892.1"/>
    <property type="molecule type" value="Genomic_DNA"/>
</dbReference>
<dbReference type="InterPro" id="IPR029028">
    <property type="entry name" value="Alpha/beta_knot_MTases"/>
</dbReference>
<dbReference type="GO" id="GO:0005737">
    <property type="term" value="C:cytoplasm"/>
    <property type="evidence" value="ECO:0007669"/>
    <property type="project" value="UniProtKB-SubCell"/>
</dbReference>
<dbReference type="AlphaFoldDB" id="A0A0X8JS96"/>
<comment type="function">
    <text evidence="5">Specifically methylates the pseudouridine at position 1915 (m3Psi1915) in 23S rRNA.</text>
</comment>
<dbReference type="PIRSF" id="PIRSF004505">
    <property type="entry name" value="MT_bac"/>
    <property type="match status" value="1"/>
</dbReference>
<dbReference type="Proteomes" id="UP000063964">
    <property type="component" value="Chromosome"/>
</dbReference>
<dbReference type="InterPro" id="IPR029026">
    <property type="entry name" value="tRNA_m1G_MTases_N"/>
</dbReference>
<feature type="binding site" evidence="5">
    <location>
        <begin position="122"/>
        <end position="127"/>
    </location>
    <ligand>
        <name>S-adenosyl-L-methionine</name>
        <dbReference type="ChEBI" id="CHEBI:59789"/>
    </ligand>
</feature>
<organism evidence="6 7">
    <name type="scientific">Desulfomicrobium orale DSM 12838</name>
    <dbReference type="NCBI Taxonomy" id="888061"/>
    <lineage>
        <taxon>Bacteria</taxon>
        <taxon>Pseudomonadati</taxon>
        <taxon>Thermodesulfobacteriota</taxon>
        <taxon>Desulfovibrionia</taxon>
        <taxon>Desulfovibrionales</taxon>
        <taxon>Desulfomicrobiaceae</taxon>
        <taxon>Desulfomicrobium</taxon>
    </lineage>
</organism>
<evidence type="ECO:0000256" key="3">
    <source>
        <dbReference type="ARBA" id="ARBA00022691"/>
    </source>
</evidence>
<dbReference type="KEGG" id="doa:AXF15_12805"/>
<protein>
    <recommendedName>
        <fullName evidence="5">Ribosomal RNA large subunit methyltransferase H</fullName>
        <ecNumber evidence="5">2.1.1.177</ecNumber>
    </recommendedName>
    <alternativeName>
        <fullName evidence="5">23S rRNA (pseudouridine1915-N3)-methyltransferase</fullName>
    </alternativeName>
    <alternativeName>
        <fullName evidence="5">23S rRNA m3Psi1915 methyltransferase</fullName>
    </alternativeName>
    <alternativeName>
        <fullName evidence="5">rRNA (pseudouridine-N3-)-methyltransferase RlmH</fullName>
    </alternativeName>
</protein>
<dbReference type="SUPFAM" id="SSF75217">
    <property type="entry name" value="alpha/beta knot"/>
    <property type="match status" value="1"/>
</dbReference>
<dbReference type="Gene3D" id="3.40.1280.10">
    <property type="match status" value="1"/>
</dbReference>
<dbReference type="CDD" id="cd18081">
    <property type="entry name" value="RlmH-like"/>
    <property type="match status" value="1"/>
</dbReference>
<name>A0A0X8JS96_9BACT</name>
<sequence length="154" mass="17121">MYRLRIISVGKIKKPFWLEAIGHYRKMLGTALCVEALSVRDCPHLEGAGRKKAESDRLLEKITPRDTAIALHEAGTLYTSVEFAAFLRGHLENPGGDCCLLIGGALGLSPELLDRVQAKLSLGPMTMPHELAQVVLYEQLFRATAIWSGRTYHY</sequence>
<comment type="subcellular location">
    <subcellularLocation>
        <location evidence="5">Cytoplasm</location>
    </subcellularLocation>
</comment>
<feature type="binding site" evidence="5">
    <location>
        <position position="71"/>
    </location>
    <ligand>
        <name>S-adenosyl-L-methionine</name>
        <dbReference type="ChEBI" id="CHEBI:59789"/>
    </ligand>
</feature>
<dbReference type="Pfam" id="PF02590">
    <property type="entry name" value="SPOUT_MTase"/>
    <property type="match status" value="1"/>
</dbReference>
<dbReference type="GO" id="GO:0070038">
    <property type="term" value="F:rRNA (pseudouridine-N3-)-methyltransferase activity"/>
    <property type="evidence" value="ECO:0007669"/>
    <property type="project" value="UniProtKB-UniRule"/>
</dbReference>
<dbReference type="InterPro" id="IPR003742">
    <property type="entry name" value="RlmH-like"/>
</dbReference>
<dbReference type="PANTHER" id="PTHR33603:SF1">
    <property type="entry name" value="RIBOSOMAL RNA LARGE SUBUNIT METHYLTRANSFERASE H"/>
    <property type="match status" value="1"/>
</dbReference>
<dbReference type="HAMAP" id="MF_00658">
    <property type="entry name" value="23SrRNA_methyltr_H"/>
    <property type="match status" value="1"/>
</dbReference>
<dbReference type="PANTHER" id="PTHR33603">
    <property type="entry name" value="METHYLTRANSFERASE"/>
    <property type="match status" value="1"/>
</dbReference>
<keyword evidence="5" id="KW-0963">Cytoplasm</keyword>
<evidence type="ECO:0000256" key="2">
    <source>
        <dbReference type="ARBA" id="ARBA00022679"/>
    </source>
</evidence>
<keyword evidence="5" id="KW-0698">rRNA processing</keyword>
<dbReference type="OrthoDB" id="9806643at2"/>
<evidence type="ECO:0000313" key="7">
    <source>
        <dbReference type="Proteomes" id="UP000063964"/>
    </source>
</evidence>
<reference evidence="7" key="1">
    <citation type="submission" date="2016-02" db="EMBL/GenBank/DDBJ databases">
        <authorList>
            <person name="Holder M.E."/>
            <person name="Ajami N.J."/>
            <person name="Petrosino J.F."/>
        </authorList>
    </citation>
    <scope>NUCLEOTIDE SEQUENCE [LARGE SCALE GENOMIC DNA]</scope>
    <source>
        <strain evidence="7">DSM 12838</strain>
    </source>
</reference>
<gene>
    <name evidence="5" type="primary">rlmH</name>
    <name evidence="6" type="ORF">AXF15_12805</name>
</gene>
<comment type="subunit">
    <text evidence="5">Homodimer.</text>
</comment>
<evidence type="ECO:0000256" key="4">
    <source>
        <dbReference type="ARBA" id="ARBA00038303"/>
    </source>
</evidence>
<evidence type="ECO:0000313" key="6">
    <source>
        <dbReference type="EMBL" id="AMD93892.1"/>
    </source>
</evidence>
<evidence type="ECO:0000256" key="1">
    <source>
        <dbReference type="ARBA" id="ARBA00022603"/>
    </source>
</evidence>
<keyword evidence="2 5" id="KW-0808">Transferase</keyword>
<accession>A0A0X8JS96</accession>
<dbReference type="RefSeq" id="WP_066608301.1">
    <property type="nucleotide sequence ID" value="NZ_CP014230.1"/>
</dbReference>
<dbReference type="STRING" id="888061.AXF15_12805"/>
<keyword evidence="3 5" id="KW-0949">S-adenosyl-L-methionine</keyword>